<dbReference type="OrthoDB" id="9115113at2"/>
<evidence type="ECO:0000313" key="2">
    <source>
        <dbReference type="Proteomes" id="UP000272778"/>
    </source>
</evidence>
<protein>
    <submittedName>
        <fullName evidence="1">Uncharacterized protein</fullName>
    </submittedName>
</protein>
<dbReference type="AlphaFoldDB" id="A0A3N6MPL0"/>
<proteinExistence type="predicted"/>
<name>A0A3N6MPL0_9BURK</name>
<comment type="caution">
    <text evidence="1">The sequence shown here is derived from an EMBL/GenBank/DDBJ whole genome shotgun (WGS) entry which is preliminary data.</text>
</comment>
<accession>A0A3N6MPL0</accession>
<dbReference type="EMBL" id="RQIS01000016">
    <property type="protein sequence ID" value="RQH03675.1"/>
    <property type="molecule type" value="Genomic_DNA"/>
</dbReference>
<dbReference type="Proteomes" id="UP000272778">
    <property type="component" value="Unassembled WGS sequence"/>
</dbReference>
<sequence length="126" mass="14490">MHTVFDTRRLTHAALKAARPTRRHVTRALRHHAARTRALAEQVRQRKPIDSMRAWFHSFFSVLRVRSGARHFSLRTLLYRPSTPLRVFSTVGNKPAADSNAPRSSIVRRPRRTSASSTGWFAFAMQ</sequence>
<gene>
    <name evidence="1" type="ORF">D1Y85_20590</name>
</gene>
<organism evidence="1 2">
    <name type="scientific">Paraburkholderia dinghuensis</name>
    <dbReference type="NCBI Taxonomy" id="2305225"/>
    <lineage>
        <taxon>Bacteria</taxon>
        <taxon>Pseudomonadati</taxon>
        <taxon>Pseudomonadota</taxon>
        <taxon>Betaproteobacteria</taxon>
        <taxon>Burkholderiales</taxon>
        <taxon>Burkholderiaceae</taxon>
        <taxon>Paraburkholderia</taxon>
    </lineage>
</organism>
<dbReference type="RefSeq" id="WP_124152928.1">
    <property type="nucleotide sequence ID" value="NZ_RQIS01000016.1"/>
</dbReference>
<evidence type="ECO:0000313" key="1">
    <source>
        <dbReference type="EMBL" id="RQH03675.1"/>
    </source>
</evidence>
<keyword evidence="2" id="KW-1185">Reference proteome</keyword>
<reference evidence="1 2" key="1">
    <citation type="submission" date="2018-11" db="EMBL/GenBank/DDBJ databases">
        <title>Paraburkholderia sp. DHOA04, isolated from soil.</title>
        <authorList>
            <person name="Gao Z.-H."/>
            <person name="Qiu L.-H."/>
            <person name="Fu J.-C."/>
        </authorList>
    </citation>
    <scope>NUCLEOTIDE SEQUENCE [LARGE SCALE GENOMIC DNA]</scope>
    <source>
        <strain evidence="1 2">DHOA04</strain>
    </source>
</reference>